<reference evidence="4 5" key="1">
    <citation type="journal article" date="2011" name="Stand. Genomic Sci.">
        <title>Complete genome sequence of Desulfobulbus propionicus type strain (1pr3).</title>
        <authorList>
            <person name="Pagani I."/>
            <person name="Lapidus A."/>
            <person name="Nolan M."/>
            <person name="Lucas S."/>
            <person name="Hammon N."/>
            <person name="Deshpande S."/>
            <person name="Cheng J.F."/>
            <person name="Chertkov O."/>
            <person name="Davenport K."/>
            <person name="Tapia R."/>
            <person name="Han C."/>
            <person name="Goodwin L."/>
            <person name="Pitluck S."/>
            <person name="Liolios K."/>
            <person name="Mavromatis K."/>
            <person name="Ivanova N."/>
            <person name="Mikhailova N."/>
            <person name="Pati A."/>
            <person name="Chen A."/>
            <person name="Palaniappan K."/>
            <person name="Land M."/>
            <person name="Hauser L."/>
            <person name="Chang Y.J."/>
            <person name="Jeffries C.D."/>
            <person name="Detter J.C."/>
            <person name="Brambilla E."/>
            <person name="Kannan K.P."/>
            <person name="Djao O.D."/>
            <person name="Rohde M."/>
            <person name="Pukall R."/>
            <person name="Spring S."/>
            <person name="Goker M."/>
            <person name="Sikorski J."/>
            <person name="Woyke T."/>
            <person name="Bristow J."/>
            <person name="Eisen J.A."/>
            <person name="Markowitz V."/>
            <person name="Hugenholtz P."/>
            <person name="Kyrpides N.C."/>
            <person name="Klenk H.P."/>
        </authorList>
    </citation>
    <scope>NUCLEOTIDE SEQUENCE [LARGE SCALE GENOMIC DNA]</scope>
    <source>
        <strain evidence="5">ATCC 33891 / DSM 2032 / 1pr3</strain>
    </source>
</reference>
<dbReference type="Proteomes" id="UP000006365">
    <property type="component" value="Chromosome"/>
</dbReference>
<dbReference type="AlphaFoldDB" id="A0A7U4DQK9"/>
<dbReference type="InterPro" id="IPR011051">
    <property type="entry name" value="RmlC_Cupin_sf"/>
</dbReference>
<evidence type="ECO:0000313" key="4">
    <source>
        <dbReference type="EMBL" id="ADW19301.1"/>
    </source>
</evidence>
<dbReference type="InterPro" id="IPR013096">
    <property type="entry name" value="Cupin_2"/>
</dbReference>
<dbReference type="EMBL" id="CP002364">
    <property type="protein sequence ID" value="ADW19301.1"/>
    <property type="molecule type" value="Genomic_DNA"/>
</dbReference>
<dbReference type="CDD" id="cd02236">
    <property type="entry name" value="cupin_CV2614-like"/>
    <property type="match status" value="1"/>
</dbReference>
<accession>A0A7U4DQK9</accession>
<sequence>MRRVYCRRWQQPIVFFLLVLLLTAGPVFADSGYRGGVTAHVVQKTTTTANGHKIVYPCTDKAEVTAMTVELAPGASTGWHKHPVPVYAYVIAGTLAVELEDGRSTAYRAGEAVIEVVDVLHNGTNSGTEPVKLAVFYLGAEGTPNVIKQEPTDKAARQTAGHATDRERK</sequence>
<evidence type="ECO:0000256" key="2">
    <source>
        <dbReference type="SAM" id="SignalP"/>
    </source>
</evidence>
<feature type="region of interest" description="Disordered" evidence="1">
    <location>
        <begin position="147"/>
        <end position="169"/>
    </location>
</feature>
<dbReference type="Gene3D" id="2.60.120.10">
    <property type="entry name" value="Jelly Rolls"/>
    <property type="match status" value="1"/>
</dbReference>
<keyword evidence="2" id="KW-0732">Signal</keyword>
<evidence type="ECO:0000259" key="3">
    <source>
        <dbReference type="Pfam" id="PF07883"/>
    </source>
</evidence>
<proteinExistence type="predicted"/>
<dbReference type="PANTHER" id="PTHR38599:SF1">
    <property type="entry name" value="CUPIN DOMAIN PROTEIN (AFU_ORTHOLOGUE AFUA_3G13620)"/>
    <property type="match status" value="1"/>
</dbReference>
<dbReference type="PANTHER" id="PTHR38599">
    <property type="entry name" value="CUPIN DOMAIN PROTEIN (AFU_ORTHOLOGUE AFUA_3G13620)"/>
    <property type="match status" value="1"/>
</dbReference>
<gene>
    <name evidence="4" type="ordered locus">Despr_3173</name>
</gene>
<dbReference type="SUPFAM" id="SSF51182">
    <property type="entry name" value="RmlC-like cupins"/>
    <property type="match status" value="1"/>
</dbReference>
<keyword evidence="5" id="KW-1185">Reference proteome</keyword>
<organism evidence="4 5">
    <name type="scientific">Desulfobulbus propionicus (strain ATCC 33891 / DSM 2032 / VKM B-1956 / 1pr3)</name>
    <dbReference type="NCBI Taxonomy" id="577650"/>
    <lineage>
        <taxon>Bacteria</taxon>
        <taxon>Pseudomonadati</taxon>
        <taxon>Thermodesulfobacteriota</taxon>
        <taxon>Desulfobulbia</taxon>
        <taxon>Desulfobulbales</taxon>
        <taxon>Desulfobulbaceae</taxon>
        <taxon>Desulfobulbus</taxon>
    </lineage>
</organism>
<dbReference type="KEGG" id="dpr:Despr_3173"/>
<feature type="chain" id="PRO_5031161407" evidence="2">
    <location>
        <begin position="30"/>
        <end position="169"/>
    </location>
</feature>
<name>A0A7U4DQK9_DESPD</name>
<feature type="signal peptide" evidence="2">
    <location>
        <begin position="1"/>
        <end position="29"/>
    </location>
</feature>
<evidence type="ECO:0000313" key="5">
    <source>
        <dbReference type="Proteomes" id="UP000006365"/>
    </source>
</evidence>
<dbReference type="InterPro" id="IPR014710">
    <property type="entry name" value="RmlC-like_jellyroll"/>
</dbReference>
<protein>
    <submittedName>
        <fullName evidence="4">Cupin 2 conserved barrel domain protein</fullName>
    </submittedName>
</protein>
<dbReference type="RefSeq" id="WP_015725825.1">
    <property type="nucleotide sequence ID" value="NC_014972.1"/>
</dbReference>
<evidence type="ECO:0000256" key="1">
    <source>
        <dbReference type="SAM" id="MobiDB-lite"/>
    </source>
</evidence>
<dbReference type="Pfam" id="PF07883">
    <property type="entry name" value="Cupin_2"/>
    <property type="match status" value="1"/>
</dbReference>
<feature type="domain" description="Cupin type-2" evidence="3">
    <location>
        <begin position="68"/>
        <end position="135"/>
    </location>
</feature>